<feature type="chain" id="PRO_5015580141" evidence="6">
    <location>
        <begin position="19"/>
        <end position="310"/>
    </location>
</feature>
<dbReference type="Proteomes" id="UP000239711">
    <property type="component" value="Unassembled WGS sequence"/>
</dbReference>
<dbReference type="OrthoDB" id="63946at2"/>
<dbReference type="PANTHER" id="PTHR30532:SF28">
    <property type="entry name" value="PETROBACTIN-BINDING PROTEIN YCLQ"/>
    <property type="match status" value="1"/>
</dbReference>
<proteinExistence type="inferred from homology"/>
<comment type="subcellular location">
    <subcellularLocation>
        <location evidence="1">Cell envelope</location>
    </subcellularLocation>
</comment>
<organism evidence="8 9">
    <name type="scientific">Sphingobacterium haloxyli</name>
    <dbReference type="NCBI Taxonomy" id="2100533"/>
    <lineage>
        <taxon>Bacteria</taxon>
        <taxon>Pseudomonadati</taxon>
        <taxon>Bacteroidota</taxon>
        <taxon>Sphingobacteriia</taxon>
        <taxon>Sphingobacteriales</taxon>
        <taxon>Sphingobacteriaceae</taxon>
        <taxon>Sphingobacterium</taxon>
    </lineage>
</organism>
<dbReference type="SUPFAM" id="SSF53807">
    <property type="entry name" value="Helical backbone' metal receptor"/>
    <property type="match status" value="1"/>
</dbReference>
<evidence type="ECO:0000313" key="9">
    <source>
        <dbReference type="Proteomes" id="UP000239711"/>
    </source>
</evidence>
<dbReference type="EMBL" id="PVBQ01000005">
    <property type="protein sequence ID" value="PRD47790.1"/>
    <property type="molecule type" value="Genomic_DNA"/>
</dbReference>
<accession>A0A2S9J4V6</accession>
<evidence type="ECO:0000256" key="1">
    <source>
        <dbReference type="ARBA" id="ARBA00004196"/>
    </source>
</evidence>
<protein>
    <submittedName>
        <fullName evidence="8">ABC transporter</fullName>
    </submittedName>
</protein>
<name>A0A2S9J4V6_9SPHI</name>
<dbReference type="Pfam" id="PF01497">
    <property type="entry name" value="Peripla_BP_2"/>
    <property type="match status" value="1"/>
</dbReference>
<comment type="caution">
    <text evidence="8">The sequence shown here is derived from an EMBL/GenBank/DDBJ whole genome shotgun (WGS) entry which is preliminary data.</text>
</comment>
<evidence type="ECO:0000256" key="3">
    <source>
        <dbReference type="ARBA" id="ARBA00022448"/>
    </source>
</evidence>
<evidence type="ECO:0000256" key="2">
    <source>
        <dbReference type="ARBA" id="ARBA00008814"/>
    </source>
</evidence>
<dbReference type="CDD" id="cd01140">
    <property type="entry name" value="FatB"/>
    <property type="match status" value="1"/>
</dbReference>
<dbReference type="PROSITE" id="PS50983">
    <property type="entry name" value="FE_B12_PBP"/>
    <property type="match status" value="1"/>
</dbReference>
<sequence length="310" mass="33407">MKKSVLLFASAVMVTFTACNSSNGESSKEAAQSKVTIAHTLDTVEVPVNPQRVVALDYSALENLDLIGAKIVGIPKSGLPKYLSKYRDDAAIADVGNLVEVNMEKINELSPDLIILGGRLQDSYTDMSVIAPTIIPVWDTKDQLGALEKNLSNLGEIFDKQAEFDSALADIKAKASAVKEKASRSEAKALVVLHNKGRFSAYGSGSRFGMIHDILGVKEASKGLDTHLHGTTASNEFILQTNPDILFIVDRSAAVGDTPLDKREVENKLIQQTNAYKNGKIIYLDPEAWYLSGGGIASINVMIDEVAKAL</sequence>
<keyword evidence="5 6" id="KW-0732">Signal</keyword>
<keyword evidence="4" id="KW-0410">Iron transport</keyword>
<dbReference type="GO" id="GO:0030288">
    <property type="term" value="C:outer membrane-bounded periplasmic space"/>
    <property type="evidence" value="ECO:0007669"/>
    <property type="project" value="TreeGrafter"/>
</dbReference>
<feature type="signal peptide" evidence="6">
    <location>
        <begin position="1"/>
        <end position="18"/>
    </location>
</feature>
<dbReference type="InterPro" id="IPR033870">
    <property type="entry name" value="FatB"/>
</dbReference>
<gene>
    <name evidence="8" type="ORF">C5745_07700</name>
</gene>
<dbReference type="InterPro" id="IPR051313">
    <property type="entry name" value="Bact_iron-sidero_bind"/>
</dbReference>
<keyword evidence="3" id="KW-0813">Transport</keyword>
<dbReference type="GO" id="GO:1901678">
    <property type="term" value="P:iron coordination entity transport"/>
    <property type="evidence" value="ECO:0007669"/>
    <property type="project" value="UniProtKB-ARBA"/>
</dbReference>
<keyword evidence="4" id="KW-0406">Ion transport</keyword>
<keyword evidence="4" id="KW-0408">Iron</keyword>
<dbReference type="PROSITE" id="PS51257">
    <property type="entry name" value="PROKAR_LIPOPROTEIN"/>
    <property type="match status" value="1"/>
</dbReference>
<evidence type="ECO:0000259" key="7">
    <source>
        <dbReference type="PROSITE" id="PS50983"/>
    </source>
</evidence>
<dbReference type="AlphaFoldDB" id="A0A2S9J4V6"/>
<comment type="similarity">
    <text evidence="2">Belongs to the bacterial solute-binding protein 8 family.</text>
</comment>
<evidence type="ECO:0000256" key="5">
    <source>
        <dbReference type="ARBA" id="ARBA00022729"/>
    </source>
</evidence>
<dbReference type="InterPro" id="IPR002491">
    <property type="entry name" value="ABC_transptr_periplasmic_BD"/>
</dbReference>
<feature type="domain" description="Fe/B12 periplasmic-binding" evidence="7">
    <location>
        <begin position="52"/>
        <end position="310"/>
    </location>
</feature>
<evidence type="ECO:0000313" key="8">
    <source>
        <dbReference type="EMBL" id="PRD47790.1"/>
    </source>
</evidence>
<dbReference type="PANTHER" id="PTHR30532">
    <property type="entry name" value="IRON III DICITRATE-BINDING PERIPLASMIC PROTEIN"/>
    <property type="match status" value="1"/>
</dbReference>
<reference evidence="8 9" key="1">
    <citation type="submission" date="2018-02" db="EMBL/GenBank/DDBJ databases">
        <title>The draft genome of Sphingobacterium sp. 5JN-11.</title>
        <authorList>
            <person name="Liu L."/>
            <person name="Li L."/>
            <person name="Liang L."/>
            <person name="Zhang X."/>
            <person name="Wang T."/>
        </authorList>
    </citation>
    <scope>NUCLEOTIDE SEQUENCE [LARGE SCALE GENOMIC DNA]</scope>
    <source>
        <strain evidence="8 9">5JN-11</strain>
    </source>
</reference>
<evidence type="ECO:0000256" key="6">
    <source>
        <dbReference type="SAM" id="SignalP"/>
    </source>
</evidence>
<keyword evidence="9" id="KW-1185">Reference proteome</keyword>
<dbReference type="RefSeq" id="WP_105716417.1">
    <property type="nucleotide sequence ID" value="NZ_PVBQ01000005.1"/>
</dbReference>
<evidence type="ECO:0000256" key="4">
    <source>
        <dbReference type="ARBA" id="ARBA00022496"/>
    </source>
</evidence>
<dbReference type="Gene3D" id="3.40.50.1980">
    <property type="entry name" value="Nitrogenase molybdenum iron protein domain"/>
    <property type="match status" value="2"/>
</dbReference>